<dbReference type="STRING" id="29139.ENSVURP00010031154"/>
<dbReference type="GO" id="GO:0005737">
    <property type="term" value="C:cytoplasm"/>
    <property type="evidence" value="ECO:0007669"/>
    <property type="project" value="TreeGrafter"/>
</dbReference>
<evidence type="ECO:0000313" key="3">
    <source>
        <dbReference type="Ensembl" id="ENSVURP00010031834.1"/>
    </source>
</evidence>
<sequence>MVQLVNIMELSLLPQLKLLKNQLFMYVPGKLHDVEHALTDVGTGYYVEKSADDTKDFFKGKTVSLTKQMEKNQPTVQEKHAMKQAIMGMMSQKFQQLTVLGVSQTATAKA</sequence>
<dbReference type="InterPro" id="IPR004127">
    <property type="entry name" value="Prefoldin_subunit_alpha"/>
</dbReference>
<dbReference type="PANTHER" id="PTHR12674:SF2">
    <property type="entry name" value="PREFOLDIN SUBUNIT 5"/>
    <property type="match status" value="1"/>
</dbReference>
<dbReference type="SUPFAM" id="SSF46579">
    <property type="entry name" value="Prefoldin"/>
    <property type="match status" value="1"/>
</dbReference>
<evidence type="ECO:0008006" key="5">
    <source>
        <dbReference type="Google" id="ProtNLM"/>
    </source>
</evidence>
<dbReference type="GO" id="GO:1990113">
    <property type="term" value="P:RNA polymerase I assembly"/>
    <property type="evidence" value="ECO:0007669"/>
    <property type="project" value="TreeGrafter"/>
</dbReference>
<dbReference type="Pfam" id="PF02996">
    <property type="entry name" value="Prefoldin"/>
    <property type="match status" value="1"/>
</dbReference>
<dbReference type="GO" id="GO:1990115">
    <property type="term" value="P:RNA polymerase III assembly"/>
    <property type="evidence" value="ECO:0007669"/>
    <property type="project" value="TreeGrafter"/>
</dbReference>
<keyword evidence="4" id="KW-1185">Reference proteome</keyword>
<dbReference type="GO" id="GO:0016272">
    <property type="term" value="C:prefoldin complex"/>
    <property type="evidence" value="ECO:0007669"/>
    <property type="project" value="InterPro"/>
</dbReference>
<dbReference type="InterPro" id="IPR011599">
    <property type="entry name" value="PFD_alpha_archaea"/>
</dbReference>
<evidence type="ECO:0000256" key="1">
    <source>
        <dbReference type="ARBA" id="ARBA00010048"/>
    </source>
</evidence>
<proteinExistence type="inferred from homology"/>
<accession>A0A4X2M039</accession>
<evidence type="ECO:0000313" key="4">
    <source>
        <dbReference type="Proteomes" id="UP000314987"/>
    </source>
</evidence>
<gene>
    <name evidence="2" type="primary">LOC114029416</name>
    <name evidence="3" type="synonym">LOC114029415</name>
</gene>
<dbReference type="GO" id="GO:0006457">
    <property type="term" value="P:protein folding"/>
    <property type="evidence" value="ECO:0007669"/>
    <property type="project" value="InterPro"/>
</dbReference>
<dbReference type="Gene3D" id="1.10.287.370">
    <property type="match status" value="1"/>
</dbReference>
<name>A0A4X2M039_VOMUR</name>
<dbReference type="Ensembl" id="ENSVURT00010036253.1">
    <property type="protein sequence ID" value="ENSVURP00010031834.1"/>
    <property type="gene ID" value="ENSVURG00010024322.1"/>
</dbReference>
<dbReference type="Ensembl" id="ENSVURT00010035467.1">
    <property type="protein sequence ID" value="ENSVURP00010031154.1"/>
    <property type="gene ID" value="ENSVURG00010023824.1"/>
</dbReference>
<dbReference type="GO" id="GO:0051082">
    <property type="term" value="F:unfolded protein binding"/>
    <property type="evidence" value="ECO:0007669"/>
    <property type="project" value="InterPro"/>
</dbReference>
<evidence type="ECO:0000313" key="2">
    <source>
        <dbReference type="Ensembl" id="ENSVURP00010031154.1"/>
    </source>
</evidence>
<dbReference type="PANTHER" id="PTHR12674">
    <property type="entry name" value="PREFOLDIN SUBUNIT 5"/>
    <property type="match status" value="1"/>
</dbReference>
<dbReference type="InterPro" id="IPR009053">
    <property type="entry name" value="Prefoldin"/>
</dbReference>
<reference evidence="2" key="2">
    <citation type="submission" date="2025-05" db="UniProtKB">
        <authorList>
            <consortium name="Ensembl"/>
        </authorList>
    </citation>
    <scope>IDENTIFICATION</scope>
</reference>
<dbReference type="GeneTree" id="ENSGT00390000008783"/>
<comment type="similarity">
    <text evidence="1">Belongs to the prefoldin subunit alpha family.</text>
</comment>
<dbReference type="GO" id="GO:1990114">
    <property type="term" value="P:RNA polymerase II core complex assembly"/>
    <property type="evidence" value="ECO:0007669"/>
    <property type="project" value="TreeGrafter"/>
</dbReference>
<dbReference type="Proteomes" id="UP000314987">
    <property type="component" value="Unassembled WGS sequence"/>
</dbReference>
<dbReference type="AlphaFoldDB" id="A0A4X2M039"/>
<dbReference type="OMA" id="NPPQLEM"/>
<protein>
    <recommendedName>
        <fullName evidence="5">Prefoldin subunit 5</fullName>
    </recommendedName>
</protein>
<dbReference type="NCBIfam" id="TIGR00293">
    <property type="entry name" value="prefoldin subunit alpha"/>
    <property type="match status" value="1"/>
</dbReference>
<organism evidence="2 4">
    <name type="scientific">Vombatus ursinus</name>
    <name type="common">Common wombat</name>
    <dbReference type="NCBI Taxonomy" id="29139"/>
    <lineage>
        <taxon>Eukaryota</taxon>
        <taxon>Metazoa</taxon>
        <taxon>Chordata</taxon>
        <taxon>Craniata</taxon>
        <taxon>Vertebrata</taxon>
        <taxon>Euteleostomi</taxon>
        <taxon>Mammalia</taxon>
        <taxon>Metatheria</taxon>
        <taxon>Diprotodontia</taxon>
        <taxon>Vombatidae</taxon>
        <taxon>Vombatus</taxon>
    </lineage>
</organism>
<reference evidence="4" key="1">
    <citation type="submission" date="2018-12" db="EMBL/GenBank/DDBJ databases">
        <authorList>
            <person name="Yazar S."/>
        </authorList>
    </citation>
    <scope>NUCLEOTIDE SEQUENCE [LARGE SCALE GENOMIC DNA]</scope>
</reference>